<dbReference type="AlphaFoldDB" id="A0A1C7MVR4"/>
<name>A0A1C7MVR4_9FUNG</name>
<dbReference type="OrthoDB" id="2288271at2759"/>
<gene>
    <name evidence="1" type="ORF">A0J61_11038</name>
</gene>
<evidence type="ECO:0000313" key="2">
    <source>
        <dbReference type="Proteomes" id="UP000093000"/>
    </source>
</evidence>
<dbReference type="EMBL" id="LUGH01001613">
    <property type="protein sequence ID" value="OBZ80913.1"/>
    <property type="molecule type" value="Genomic_DNA"/>
</dbReference>
<organism evidence="1 2">
    <name type="scientific">Choanephora cucurbitarum</name>
    <dbReference type="NCBI Taxonomy" id="101091"/>
    <lineage>
        <taxon>Eukaryota</taxon>
        <taxon>Fungi</taxon>
        <taxon>Fungi incertae sedis</taxon>
        <taxon>Mucoromycota</taxon>
        <taxon>Mucoromycotina</taxon>
        <taxon>Mucoromycetes</taxon>
        <taxon>Mucorales</taxon>
        <taxon>Mucorineae</taxon>
        <taxon>Choanephoraceae</taxon>
        <taxon>Choanephoroideae</taxon>
        <taxon>Choanephora</taxon>
    </lineage>
</organism>
<evidence type="ECO:0000313" key="1">
    <source>
        <dbReference type="EMBL" id="OBZ80913.1"/>
    </source>
</evidence>
<reference evidence="1 2" key="1">
    <citation type="submission" date="2016-03" db="EMBL/GenBank/DDBJ databases">
        <title>Choanephora cucurbitarum.</title>
        <authorList>
            <person name="Min B."/>
            <person name="Park H."/>
            <person name="Park J.-H."/>
            <person name="Shin H.-D."/>
            <person name="Choi I.-G."/>
        </authorList>
    </citation>
    <scope>NUCLEOTIDE SEQUENCE [LARGE SCALE GENOMIC DNA]</scope>
    <source>
        <strain evidence="1 2">KUS-F28377</strain>
    </source>
</reference>
<proteinExistence type="predicted"/>
<dbReference type="STRING" id="101091.A0A1C7MVR4"/>
<accession>A0A1C7MVR4</accession>
<sequence>MSSENIPQEYFNCFNLNDELPPADPMEVEELQQDFKARGKYCSYTPQQIQELLDLVIKQGMSARQASLSVGIVVRTAQHYVELCKDDEEKRLPGVVRANKGGVSKKLTSKHTALLNDMYEKNATAVL</sequence>
<keyword evidence="2" id="KW-1185">Reference proteome</keyword>
<dbReference type="InParanoid" id="A0A1C7MVR4"/>
<dbReference type="Proteomes" id="UP000093000">
    <property type="component" value="Unassembled WGS sequence"/>
</dbReference>
<comment type="caution">
    <text evidence="1">The sequence shown here is derived from an EMBL/GenBank/DDBJ whole genome shotgun (WGS) entry which is preliminary data.</text>
</comment>
<protein>
    <submittedName>
        <fullName evidence="1">Uncharacterized protein</fullName>
    </submittedName>
</protein>